<accession>A0ABN0V4Z2</accession>
<organism evidence="1 2">
    <name type="scientific">Cryptosporangium japonicum</name>
    <dbReference type="NCBI Taxonomy" id="80872"/>
    <lineage>
        <taxon>Bacteria</taxon>
        <taxon>Bacillati</taxon>
        <taxon>Actinomycetota</taxon>
        <taxon>Actinomycetes</taxon>
        <taxon>Cryptosporangiales</taxon>
        <taxon>Cryptosporangiaceae</taxon>
        <taxon>Cryptosporangium</taxon>
    </lineage>
</organism>
<dbReference type="EMBL" id="BAAAGX010000033">
    <property type="protein sequence ID" value="GAA0275822.1"/>
    <property type="molecule type" value="Genomic_DNA"/>
</dbReference>
<dbReference type="Pfam" id="PF05139">
    <property type="entry name" value="Erythro_esteras"/>
    <property type="match status" value="1"/>
</dbReference>
<dbReference type="PIRSF" id="PIRSF036794">
    <property type="entry name" value="UCP_erythr_ester"/>
    <property type="match status" value="1"/>
</dbReference>
<comment type="caution">
    <text evidence="1">The sequence shown here is derived from an EMBL/GenBank/DDBJ whole genome shotgun (WGS) entry which is preliminary data.</text>
</comment>
<dbReference type="CDD" id="cd14728">
    <property type="entry name" value="Ere-like"/>
    <property type="match status" value="1"/>
</dbReference>
<name>A0ABN0V4Z2_9ACTN</name>
<dbReference type="InterPro" id="IPR014622">
    <property type="entry name" value="UCP036794_erythomycin"/>
</dbReference>
<evidence type="ECO:0000313" key="2">
    <source>
        <dbReference type="Proteomes" id="UP001500967"/>
    </source>
</evidence>
<dbReference type="Gene3D" id="3.30.1870.10">
    <property type="entry name" value="EreA-like, domain 2"/>
    <property type="match status" value="1"/>
</dbReference>
<reference evidence="1 2" key="1">
    <citation type="journal article" date="2019" name="Int. J. Syst. Evol. Microbiol.">
        <title>The Global Catalogue of Microorganisms (GCM) 10K type strain sequencing project: providing services to taxonomists for standard genome sequencing and annotation.</title>
        <authorList>
            <consortium name="The Broad Institute Genomics Platform"/>
            <consortium name="The Broad Institute Genome Sequencing Center for Infectious Disease"/>
            <person name="Wu L."/>
            <person name="Ma J."/>
        </authorList>
    </citation>
    <scope>NUCLEOTIDE SEQUENCE [LARGE SCALE GENOMIC DNA]</scope>
    <source>
        <strain evidence="1 2">JCM 10425</strain>
    </source>
</reference>
<keyword evidence="2" id="KW-1185">Reference proteome</keyword>
<proteinExistence type="predicted"/>
<dbReference type="SUPFAM" id="SSF159501">
    <property type="entry name" value="EreA/ChaN-like"/>
    <property type="match status" value="1"/>
</dbReference>
<dbReference type="PANTHER" id="PTHR31299">
    <property type="entry name" value="ESTERASE, PUTATIVE (AFU_ORTHOLOGUE AFUA_1G05850)-RELATED"/>
    <property type="match status" value="1"/>
</dbReference>
<dbReference type="Proteomes" id="UP001500967">
    <property type="component" value="Unassembled WGS sequence"/>
</dbReference>
<dbReference type="PANTHER" id="PTHR31299:SF0">
    <property type="entry name" value="ESTERASE, PUTATIVE (AFU_ORTHOLOGUE AFUA_1G05850)-RELATED"/>
    <property type="match status" value="1"/>
</dbReference>
<sequence>MAVQKRELRFAGYPPSMHGDDLQALAGPLRDAGDFDPLLDRLGGARVVMLGEASHGTHEFYRRRAELTRRLIDERGFSFVAVEGDWPDCDRVDRAVRGGADPRQALSEFDRWPTWMWANEEVGDFVTGLREANLTRADPVGFHGLDVYSLWESLDEICAYLREHDPENLPAALAAVGCLGPYGQDPQQYAWATVMGSTCAPPLVELLTTLRYRTTDLGILQNAEAAVGAENYYREMVSNGPESWNVRDVHMVNTLDRLLQHYGPGSKAVVWAHNTHIGDARATDMADVGMVNLGQLGRERWGDDDVVLVGFGSHRGHVLAGPAWGAPVEVMPVPPARAGSLEAILDASVPEPALFVFDDDRPAWLTDTLAHRAIGVVYQPSREAYGNYVPTRLGDRYDAFVWLPETTALVPMHATAVGGERETYPVGV</sequence>
<evidence type="ECO:0000313" key="1">
    <source>
        <dbReference type="EMBL" id="GAA0275822.1"/>
    </source>
</evidence>
<dbReference type="InterPro" id="IPR052036">
    <property type="entry name" value="Hydrolase/PRTase-associated"/>
</dbReference>
<gene>
    <name evidence="1" type="ORF">GCM10009539_74520</name>
</gene>
<dbReference type="InterPro" id="IPR007815">
    <property type="entry name" value="Emycin_Estase"/>
</dbReference>
<protein>
    <recommendedName>
        <fullName evidence="3">Erythromycin esterase-like protein</fullName>
    </recommendedName>
</protein>
<dbReference type="Gene3D" id="3.40.1660.10">
    <property type="entry name" value="EreA-like (biosynthetic domain)"/>
    <property type="match status" value="1"/>
</dbReference>
<evidence type="ECO:0008006" key="3">
    <source>
        <dbReference type="Google" id="ProtNLM"/>
    </source>
</evidence>